<sequence>MEIVKIQALKNSKNCYSNAVNFLEMTLKMEKSAKMTNQVEGFSNRIKAIMPGLYLHKYHDENVGAIFQKIREWYANIRTYLLYCC</sequence>
<accession>A0ABY5NQS8</accession>
<name>A0ABY5NQS8_9FLAO</name>
<evidence type="ECO:0000313" key="2">
    <source>
        <dbReference type="Proteomes" id="UP001317001"/>
    </source>
</evidence>
<gene>
    <name evidence="1" type="ORF">NPX36_10990</name>
</gene>
<organism evidence="1 2">
    <name type="scientific">Paenimyroides aestuarii</name>
    <dbReference type="NCBI Taxonomy" id="2968490"/>
    <lineage>
        <taxon>Bacteria</taxon>
        <taxon>Pseudomonadati</taxon>
        <taxon>Bacteroidota</taxon>
        <taxon>Flavobacteriia</taxon>
        <taxon>Flavobacteriales</taxon>
        <taxon>Flavobacteriaceae</taxon>
        <taxon>Paenimyroides</taxon>
    </lineage>
</organism>
<protein>
    <submittedName>
        <fullName evidence="1">Uncharacterized protein</fullName>
    </submittedName>
</protein>
<proteinExistence type="predicted"/>
<evidence type="ECO:0000313" key="1">
    <source>
        <dbReference type="EMBL" id="UUV20839.1"/>
    </source>
</evidence>
<dbReference type="EMBL" id="CP102382">
    <property type="protein sequence ID" value="UUV20839.1"/>
    <property type="molecule type" value="Genomic_DNA"/>
</dbReference>
<keyword evidence="2" id="KW-1185">Reference proteome</keyword>
<dbReference type="RefSeq" id="WP_257498752.1">
    <property type="nucleotide sequence ID" value="NZ_CP102382.1"/>
</dbReference>
<dbReference type="Proteomes" id="UP001317001">
    <property type="component" value="Chromosome"/>
</dbReference>
<reference evidence="1 2" key="1">
    <citation type="submission" date="2022-08" db="EMBL/GenBank/DDBJ databases">
        <title>Myroides zhujiangensis sp. nov., a novel bacterium isolated from sediment in the Pearl River Estuary.</title>
        <authorList>
            <person name="Cui L."/>
        </authorList>
    </citation>
    <scope>NUCLEOTIDE SEQUENCE [LARGE SCALE GENOMIC DNA]</scope>
    <source>
        <strain evidence="1 2">SCSIO 72103</strain>
    </source>
</reference>